<evidence type="ECO:0000259" key="1">
    <source>
        <dbReference type="Pfam" id="PF00296"/>
    </source>
</evidence>
<dbReference type="AlphaFoldDB" id="A0A6H9Y9E3"/>
<dbReference type="Gene3D" id="3.20.20.30">
    <property type="entry name" value="Luciferase-like domain"/>
    <property type="match status" value="1"/>
</dbReference>
<keyword evidence="3" id="KW-1185">Reference proteome</keyword>
<dbReference type="InterPro" id="IPR050564">
    <property type="entry name" value="F420-G6PD/mer"/>
</dbReference>
<reference evidence="2 3" key="1">
    <citation type="submission" date="2019-09" db="EMBL/GenBank/DDBJ databases">
        <title>Actinomadura physcomitrii sp. nov., a novel actinomycete isolated from moss [Physcomitrium sphaericum (Ludw) Fuernr].</title>
        <authorList>
            <person name="Zhuang X."/>
            <person name="Liu C."/>
        </authorList>
    </citation>
    <scope>NUCLEOTIDE SEQUENCE [LARGE SCALE GENOMIC DNA]</scope>
    <source>
        <strain evidence="2 3">HMC1</strain>
    </source>
</reference>
<dbReference type="Pfam" id="PF00296">
    <property type="entry name" value="Bac_luciferase"/>
    <property type="match status" value="1"/>
</dbReference>
<dbReference type="PANTHER" id="PTHR43244">
    <property type="match status" value="1"/>
</dbReference>
<gene>
    <name evidence="2" type="ORF">F8566_42710</name>
</gene>
<comment type="caution">
    <text evidence="2">The sequence shown here is derived from an EMBL/GenBank/DDBJ whole genome shotgun (WGS) entry which is preliminary data.</text>
</comment>
<protein>
    <submittedName>
        <fullName evidence="2">TIGR03620 family F420-dependent LLM class oxidoreductase</fullName>
    </submittedName>
</protein>
<dbReference type="Proteomes" id="UP000468735">
    <property type="component" value="Unassembled WGS sequence"/>
</dbReference>
<feature type="domain" description="Luciferase-like" evidence="1">
    <location>
        <begin position="18"/>
        <end position="274"/>
    </location>
</feature>
<dbReference type="NCBIfam" id="TIGR03620">
    <property type="entry name" value="F420_MSMEG_4141"/>
    <property type="match status" value="1"/>
</dbReference>
<dbReference type="RefSeq" id="WP_151568904.1">
    <property type="nucleotide sequence ID" value="NZ_WBMT01000027.1"/>
</dbReference>
<dbReference type="InterPro" id="IPR036661">
    <property type="entry name" value="Luciferase-like_sf"/>
</dbReference>
<dbReference type="PANTHER" id="PTHR43244:SF2">
    <property type="entry name" value="CONSERVED HYPOTHETICAL ALANINE AND PROLINE-RICH PROTEIN"/>
    <property type="match status" value="1"/>
</dbReference>
<dbReference type="InterPro" id="IPR019922">
    <property type="entry name" value="Lucif-like_OxRdatse_MSMEG_4141"/>
</dbReference>
<accession>A0A6H9Y9E3</accession>
<name>A0A6H9Y9E3_9ACTN</name>
<organism evidence="2 3">
    <name type="scientific">Actinomadura rudentiformis</name>
    <dbReference type="NCBI Taxonomy" id="359158"/>
    <lineage>
        <taxon>Bacteria</taxon>
        <taxon>Bacillati</taxon>
        <taxon>Actinomycetota</taxon>
        <taxon>Actinomycetes</taxon>
        <taxon>Streptosporangiales</taxon>
        <taxon>Thermomonosporaceae</taxon>
        <taxon>Actinomadura</taxon>
    </lineage>
</organism>
<evidence type="ECO:0000313" key="3">
    <source>
        <dbReference type="Proteomes" id="UP000468735"/>
    </source>
</evidence>
<dbReference type="OrthoDB" id="4760590at2"/>
<dbReference type="InterPro" id="IPR011251">
    <property type="entry name" value="Luciferase-like_dom"/>
</dbReference>
<dbReference type="GO" id="GO:0016705">
    <property type="term" value="F:oxidoreductase activity, acting on paired donors, with incorporation or reduction of molecular oxygen"/>
    <property type="evidence" value="ECO:0007669"/>
    <property type="project" value="InterPro"/>
</dbReference>
<sequence>MTNNDLGQVGLWTFAFEGQPATRVREAAAELEELGYGALWFGEGLGRDTVSQAWLLLSATQRIVVASGIANVAYRDPIAMAAAERALGEAFPGRYVLGLGGQRVDAVSGVFDGYPMPPVGRPVPMMRGYLDSMDAVPAHGPMPDPAPRRVLAALGPKMLELAAERTWGAHPYFVPVEHTVQARQTIGPDAFLGVEQAVVLDTDLSRAREVARAHVTGYVEAAPHQEASMRRLGFGDADLVGGASDRLVDAIVAYGDMETIRKRVQDHLNAGADHVCLQVLTADPSTLPMQQWRELATAML</sequence>
<dbReference type="SUPFAM" id="SSF51679">
    <property type="entry name" value="Bacterial luciferase-like"/>
    <property type="match status" value="1"/>
</dbReference>
<evidence type="ECO:0000313" key="2">
    <source>
        <dbReference type="EMBL" id="KAB2341015.1"/>
    </source>
</evidence>
<proteinExistence type="predicted"/>
<dbReference type="EMBL" id="WBMT01000027">
    <property type="protein sequence ID" value="KAB2341015.1"/>
    <property type="molecule type" value="Genomic_DNA"/>
</dbReference>